<dbReference type="Pfam" id="PF18322">
    <property type="entry name" value="CLIP_1"/>
    <property type="match status" value="1"/>
</dbReference>
<dbReference type="InterPro" id="IPR041515">
    <property type="entry name" value="PPAF-2-like_Clip"/>
</dbReference>
<evidence type="ECO:0000256" key="2">
    <source>
        <dbReference type="ARBA" id="ARBA00022525"/>
    </source>
</evidence>
<comment type="similarity">
    <text evidence="4">Belongs to the peptidase S1 family. CLIP subfamily.</text>
</comment>
<evidence type="ECO:0000256" key="5">
    <source>
        <dbReference type="ARBA" id="ARBA00068096"/>
    </source>
</evidence>
<dbReference type="GeneID" id="119639898"/>
<evidence type="ECO:0000256" key="7">
    <source>
        <dbReference type="SAM" id="SignalP"/>
    </source>
</evidence>
<gene>
    <name evidence="10" type="primary">LOC119639898</name>
</gene>
<accession>A0A9C5Z7M4</accession>
<keyword evidence="9" id="KW-1185">Reference proteome</keyword>
<sequence length="440" mass="48287">MHYYTVLYKALHTMTSENAKQFFLMLLLTVIWTKALSQQQPIDSGLISAVNRVFNNTINNQRSSEPFNRGIGHIVTPVPISDAEPLANFQSISGRSQCNCVPYHMCDPTTNTVTEDGSFDGFGLIDLRFSRNDDPVCDHFLDVCCDGARVHNESLTPTPQEERSYRATGCGIRNVGGIDFNITGADDNEAGFGEFPWTVALLLADNLTYFCAGSLIHPRVVLTAAHCINNLANNFIVRAGEWDTQTIKERLPYEEREVLNTIIHPNFNTRNVANDFALVIVNAPFTLGDHINVICLPSQNHMPREGTICYSSGWGKDVFGAEGRFSAIMKRVPLPIVEFNSCQTQLRATRLGPRFALDRSFICAGGQAGIDTCVGDGGAPLVCGIGLPNENRYHQSGIVAWGIGCKDAIPAAYAHVGSVRAWIDEQMLANGFDTSSYSPN</sequence>
<reference evidence="10" key="1">
    <citation type="submission" date="2025-08" db="UniProtKB">
        <authorList>
            <consortium name="RefSeq"/>
        </authorList>
    </citation>
    <scope>IDENTIFICATION</scope>
    <source>
        <tissue evidence="10">Whole body pupa</tissue>
    </source>
</reference>
<dbReference type="PANTHER" id="PTHR24256">
    <property type="entry name" value="TRYPTASE-RELATED"/>
    <property type="match status" value="1"/>
</dbReference>
<dbReference type="InterPro" id="IPR009003">
    <property type="entry name" value="Peptidase_S1_PA"/>
</dbReference>
<dbReference type="GO" id="GO:0005576">
    <property type="term" value="C:extracellular region"/>
    <property type="evidence" value="ECO:0007669"/>
    <property type="project" value="UniProtKB-SubCell"/>
</dbReference>
<evidence type="ECO:0000259" key="8">
    <source>
        <dbReference type="PROSITE" id="PS50240"/>
    </source>
</evidence>
<organism evidence="9 10">
    <name type="scientific">Glossina fuscipes</name>
    <dbReference type="NCBI Taxonomy" id="7396"/>
    <lineage>
        <taxon>Eukaryota</taxon>
        <taxon>Metazoa</taxon>
        <taxon>Ecdysozoa</taxon>
        <taxon>Arthropoda</taxon>
        <taxon>Hexapoda</taxon>
        <taxon>Insecta</taxon>
        <taxon>Pterygota</taxon>
        <taxon>Neoptera</taxon>
        <taxon>Endopterygota</taxon>
        <taxon>Diptera</taxon>
        <taxon>Brachycera</taxon>
        <taxon>Muscomorpha</taxon>
        <taxon>Hippoboscoidea</taxon>
        <taxon>Glossinidae</taxon>
        <taxon>Glossina</taxon>
    </lineage>
</organism>
<evidence type="ECO:0000256" key="3">
    <source>
        <dbReference type="ARBA" id="ARBA00023157"/>
    </source>
</evidence>
<dbReference type="Pfam" id="PF00089">
    <property type="entry name" value="Trypsin"/>
    <property type="match status" value="1"/>
</dbReference>
<proteinExistence type="inferred from homology"/>
<dbReference type="InterPro" id="IPR001314">
    <property type="entry name" value="Peptidase_S1A"/>
</dbReference>
<dbReference type="SUPFAM" id="SSF50494">
    <property type="entry name" value="Trypsin-like serine proteases"/>
    <property type="match status" value="1"/>
</dbReference>
<dbReference type="PRINTS" id="PR00722">
    <property type="entry name" value="CHYMOTRYPSIN"/>
</dbReference>
<evidence type="ECO:0000256" key="6">
    <source>
        <dbReference type="ARBA" id="ARBA00076468"/>
    </source>
</evidence>
<feature type="signal peptide" evidence="7">
    <location>
        <begin position="1"/>
        <end position="37"/>
    </location>
</feature>
<evidence type="ECO:0000313" key="10">
    <source>
        <dbReference type="RefSeq" id="XP_037893531.1"/>
    </source>
</evidence>
<evidence type="ECO:0000313" key="9">
    <source>
        <dbReference type="Proteomes" id="UP000092443"/>
    </source>
</evidence>
<dbReference type="PROSITE" id="PS50240">
    <property type="entry name" value="TRYPSIN_DOM"/>
    <property type="match status" value="1"/>
</dbReference>
<dbReference type="GO" id="GO:0006508">
    <property type="term" value="P:proteolysis"/>
    <property type="evidence" value="ECO:0007669"/>
    <property type="project" value="InterPro"/>
</dbReference>
<protein>
    <recommendedName>
        <fullName evidence="5">Phenoloxidase-activating factor 2</fullName>
    </recommendedName>
    <alternativeName>
        <fullName evidence="6">Prophenoloxidase-activating factor II</fullName>
    </alternativeName>
</protein>
<dbReference type="InterPro" id="IPR001254">
    <property type="entry name" value="Trypsin_dom"/>
</dbReference>
<dbReference type="Proteomes" id="UP000092443">
    <property type="component" value="Unplaced"/>
</dbReference>
<dbReference type="InterPro" id="IPR043504">
    <property type="entry name" value="Peptidase_S1_PA_chymotrypsin"/>
</dbReference>
<dbReference type="GO" id="GO:0004252">
    <property type="term" value="F:serine-type endopeptidase activity"/>
    <property type="evidence" value="ECO:0007669"/>
    <property type="project" value="InterPro"/>
</dbReference>
<keyword evidence="7" id="KW-0732">Signal</keyword>
<dbReference type="PROSITE" id="PS00134">
    <property type="entry name" value="TRYPSIN_HIS"/>
    <property type="match status" value="1"/>
</dbReference>
<dbReference type="AlphaFoldDB" id="A0A9C5Z7M4"/>
<keyword evidence="2" id="KW-0964">Secreted</keyword>
<name>A0A9C5Z7M4_9MUSC</name>
<dbReference type="InterPro" id="IPR051487">
    <property type="entry name" value="Ser/Thr_Proteases_Immune/Dev"/>
</dbReference>
<evidence type="ECO:0000256" key="1">
    <source>
        <dbReference type="ARBA" id="ARBA00004613"/>
    </source>
</evidence>
<dbReference type="FunFam" id="2.40.10.10:FF:000038">
    <property type="entry name" value="Serine protease"/>
    <property type="match status" value="1"/>
</dbReference>
<dbReference type="CDD" id="cd00190">
    <property type="entry name" value="Tryp_SPc"/>
    <property type="match status" value="1"/>
</dbReference>
<feature type="domain" description="Peptidase S1" evidence="8">
    <location>
        <begin position="182"/>
        <end position="428"/>
    </location>
</feature>
<dbReference type="RefSeq" id="XP_037893531.1">
    <property type="nucleotide sequence ID" value="XM_038037603.1"/>
</dbReference>
<evidence type="ECO:0000256" key="4">
    <source>
        <dbReference type="ARBA" id="ARBA00024195"/>
    </source>
</evidence>
<dbReference type="InterPro" id="IPR018114">
    <property type="entry name" value="TRYPSIN_HIS"/>
</dbReference>
<feature type="chain" id="PRO_5039203357" description="Phenoloxidase-activating factor 2" evidence="7">
    <location>
        <begin position="38"/>
        <end position="440"/>
    </location>
</feature>
<comment type="subcellular location">
    <subcellularLocation>
        <location evidence="1">Secreted</location>
    </subcellularLocation>
</comment>
<dbReference type="KEGG" id="gfs:119639898"/>
<dbReference type="SMART" id="SM00020">
    <property type="entry name" value="Tryp_SPc"/>
    <property type="match status" value="1"/>
</dbReference>
<keyword evidence="3" id="KW-1015">Disulfide bond</keyword>
<dbReference type="Gene3D" id="2.40.10.10">
    <property type="entry name" value="Trypsin-like serine proteases"/>
    <property type="match status" value="1"/>
</dbReference>